<name>A0ABX1ZA60_9BACL</name>
<feature type="domain" description="Xylose isomerase-like TIM barrel" evidence="1">
    <location>
        <begin position="77"/>
        <end position="317"/>
    </location>
</feature>
<sequence length="338" mass="37810">MTSTKFIRKSLAKDNGTQIRGIVQKKHGKGKAFTEFRCNNRRKLSCPLDLGGNGESSMKHLAFSTLPCDGWSLAEMIAFAKACGFSGMELREGSAWGISAEMAQKEREIALQKFEEAGIRITNIGSSVCFTGEKGDAEQFDNFKKVVSLARDLKAGGVRIFLGYFNNRRDNPVPAIPYPEIVTQIKQACDYAVSYGVQVWIETHNEFATGRSLRKLLDDVDRANCAVIYDIIHPLEEGETPAETIALLGSQCVHVHVKDGVPFEDPLESNWMYTKVGEGLVPIASIVDQLERMGYTGYYSLEWETKWRRELQVPGMEPATILPAYVAFMRELFQSLMK</sequence>
<evidence type="ECO:0000259" key="1">
    <source>
        <dbReference type="Pfam" id="PF01261"/>
    </source>
</evidence>
<dbReference type="InterPro" id="IPR013022">
    <property type="entry name" value="Xyl_isomerase-like_TIM-brl"/>
</dbReference>
<dbReference type="SUPFAM" id="SSF51658">
    <property type="entry name" value="Xylose isomerase-like"/>
    <property type="match status" value="1"/>
</dbReference>
<dbReference type="Proteomes" id="UP000658690">
    <property type="component" value="Unassembled WGS sequence"/>
</dbReference>
<dbReference type="Pfam" id="PF01261">
    <property type="entry name" value="AP_endonuc_2"/>
    <property type="match status" value="1"/>
</dbReference>
<protein>
    <submittedName>
        <fullName evidence="2">TIM barrel protein</fullName>
    </submittedName>
</protein>
<dbReference type="EMBL" id="WHOC01000156">
    <property type="protein sequence ID" value="NOU89714.1"/>
    <property type="molecule type" value="Genomic_DNA"/>
</dbReference>
<reference evidence="2 3" key="1">
    <citation type="submission" date="2019-10" db="EMBL/GenBank/DDBJ databases">
        <title>Description of Paenibacillus choica sp. nov.</title>
        <authorList>
            <person name="Carlier A."/>
            <person name="Qi S."/>
        </authorList>
    </citation>
    <scope>NUCLEOTIDE SEQUENCE [LARGE SCALE GENOMIC DNA]</scope>
    <source>
        <strain evidence="2 3">LMG 31460</strain>
    </source>
</reference>
<comment type="caution">
    <text evidence="2">The sequence shown here is derived from an EMBL/GenBank/DDBJ whole genome shotgun (WGS) entry which is preliminary data.</text>
</comment>
<dbReference type="Gene3D" id="3.20.20.150">
    <property type="entry name" value="Divalent-metal-dependent TIM barrel enzymes"/>
    <property type="match status" value="1"/>
</dbReference>
<keyword evidence="3" id="KW-1185">Reference proteome</keyword>
<gene>
    <name evidence="2" type="ORF">GC102_28775</name>
</gene>
<proteinExistence type="predicted"/>
<evidence type="ECO:0000313" key="2">
    <source>
        <dbReference type="EMBL" id="NOU89714.1"/>
    </source>
</evidence>
<accession>A0ABX1ZA60</accession>
<evidence type="ECO:0000313" key="3">
    <source>
        <dbReference type="Proteomes" id="UP000658690"/>
    </source>
</evidence>
<dbReference type="InterPro" id="IPR050312">
    <property type="entry name" value="IolE/XylAMocC-like"/>
</dbReference>
<organism evidence="2 3">
    <name type="scientific">Paenibacillus germinis</name>
    <dbReference type="NCBI Taxonomy" id="2654979"/>
    <lineage>
        <taxon>Bacteria</taxon>
        <taxon>Bacillati</taxon>
        <taxon>Bacillota</taxon>
        <taxon>Bacilli</taxon>
        <taxon>Bacillales</taxon>
        <taxon>Paenibacillaceae</taxon>
        <taxon>Paenibacillus</taxon>
    </lineage>
</organism>
<dbReference type="PANTHER" id="PTHR12110">
    <property type="entry name" value="HYDROXYPYRUVATE ISOMERASE"/>
    <property type="match status" value="1"/>
</dbReference>
<dbReference type="InterPro" id="IPR036237">
    <property type="entry name" value="Xyl_isomerase-like_sf"/>
</dbReference>